<proteinExistence type="predicted"/>
<evidence type="ECO:0000313" key="2">
    <source>
        <dbReference type="EMBL" id="KAK6955639.1"/>
    </source>
</evidence>
<reference evidence="2 3" key="1">
    <citation type="journal article" date="2024" name="Front Chem Biol">
        <title>Unveiling the potential of Daldinia eschscholtzii MFLUCC 19-0629 through bioactivity and bioinformatics studies for enhanced sustainable agriculture production.</title>
        <authorList>
            <person name="Brooks S."/>
            <person name="Weaver J.A."/>
            <person name="Klomchit A."/>
            <person name="Alharthi S.A."/>
            <person name="Onlamun T."/>
            <person name="Nurani R."/>
            <person name="Vong T.K."/>
            <person name="Alberti F."/>
            <person name="Greco C."/>
        </authorList>
    </citation>
    <scope>NUCLEOTIDE SEQUENCE [LARGE SCALE GENOMIC DNA]</scope>
    <source>
        <strain evidence="2">MFLUCC 19-0629</strain>
    </source>
</reference>
<protein>
    <submittedName>
        <fullName evidence="2">Uncharacterized protein</fullName>
    </submittedName>
</protein>
<evidence type="ECO:0000313" key="3">
    <source>
        <dbReference type="Proteomes" id="UP001369815"/>
    </source>
</evidence>
<comment type="caution">
    <text evidence="2">The sequence shown here is derived from an EMBL/GenBank/DDBJ whole genome shotgun (WGS) entry which is preliminary data.</text>
</comment>
<dbReference type="Proteomes" id="UP001369815">
    <property type="component" value="Unassembled WGS sequence"/>
</dbReference>
<sequence length="86" mass="8912">MPIFAPKESPVSGEPLASAPTPPMLSLLDGREKVDEEVGASVRDAMKSALCHLGSGQQVALVSVTVAMASRVPHADHQPEGQIPGE</sequence>
<dbReference type="AlphaFoldDB" id="A0AAX6MSN7"/>
<evidence type="ECO:0000256" key="1">
    <source>
        <dbReference type="SAM" id="MobiDB-lite"/>
    </source>
</evidence>
<accession>A0AAX6MSN7</accession>
<organism evidence="2 3">
    <name type="scientific">Daldinia eschscholtzii</name>
    <dbReference type="NCBI Taxonomy" id="292717"/>
    <lineage>
        <taxon>Eukaryota</taxon>
        <taxon>Fungi</taxon>
        <taxon>Dikarya</taxon>
        <taxon>Ascomycota</taxon>
        <taxon>Pezizomycotina</taxon>
        <taxon>Sordariomycetes</taxon>
        <taxon>Xylariomycetidae</taxon>
        <taxon>Xylariales</taxon>
        <taxon>Hypoxylaceae</taxon>
        <taxon>Daldinia</taxon>
    </lineage>
</organism>
<keyword evidence="3" id="KW-1185">Reference proteome</keyword>
<gene>
    <name evidence="2" type="ORF">Daesc_003281</name>
</gene>
<feature type="region of interest" description="Disordered" evidence="1">
    <location>
        <begin position="1"/>
        <end position="27"/>
    </location>
</feature>
<name>A0AAX6MSN7_9PEZI</name>
<dbReference type="EMBL" id="JBANMG010000003">
    <property type="protein sequence ID" value="KAK6955639.1"/>
    <property type="molecule type" value="Genomic_DNA"/>
</dbReference>